<feature type="region of interest" description="Disordered" evidence="1">
    <location>
        <begin position="143"/>
        <end position="165"/>
    </location>
</feature>
<keyword evidence="3" id="KW-1185">Reference proteome</keyword>
<feature type="region of interest" description="Disordered" evidence="1">
    <location>
        <begin position="1"/>
        <end position="37"/>
    </location>
</feature>
<dbReference type="EMBL" id="BSXT01005683">
    <property type="protein sequence ID" value="GMF61155.1"/>
    <property type="molecule type" value="Genomic_DNA"/>
</dbReference>
<evidence type="ECO:0000313" key="3">
    <source>
        <dbReference type="Proteomes" id="UP001165121"/>
    </source>
</evidence>
<dbReference type="Proteomes" id="UP001165121">
    <property type="component" value="Unassembled WGS sequence"/>
</dbReference>
<name>A0A9W7D818_9STRA</name>
<evidence type="ECO:0000256" key="1">
    <source>
        <dbReference type="SAM" id="MobiDB-lite"/>
    </source>
</evidence>
<gene>
    <name evidence="2" type="ORF">Pfra01_002662800</name>
</gene>
<feature type="compositionally biased region" description="Polar residues" evidence="1">
    <location>
        <begin position="152"/>
        <end position="165"/>
    </location>
</feature>
<comment type="caution">
    <text evidence="2">The sequence shown here is derived from an EMBL/GenBank/DDBJ whole genome shotgun (WGS) entry which is preliminary data.</text>
</comment>
<evidence type="ECO:0000313" key="2">
    <source>
        <dbReference type="EMBL" id="GMF61155.1"/>
    </source>
</evidence>
<organism evidence="2 3">
    <name type="scientific">Phytophthora fragariaefolia</name>
    <dbReference type="NCBI Taxonomy" id="1490495"/>
    <lineage>
        <taxon>Eukaryota</taxon>
        <taxon>Sar</taxon>
        <taxon>Stramenopiles</taxon>
        <taxon>Oomycota</taxon>
        <taxon>Peronosporomycetes</taxon>
        <taxon>Peronosporales</taxon>
        <taxon>Peronosporaceae</taxon>
        <taxon>Phytophthora</taxon>
    </lineage>
</organism>
<accession>A0A9W7D818</accession>
<dbReference type="OrthoDB" id="347587at2759"/>
<protein>
    <submittedName>
        <fullName evidence="2">Unnamed protein product</fullName>
    </submittedName>
</protein>
<reference evidence="2" key="1">
    <citation type="submission" date="2023-04" db="EMBL/GenBank/DDBJ databases">
        <title>Phytophthora fragariaefolia NBRC 109709.</title>
        <authorList>
            <person name="Ichikawa N."/>
            <person name="Sato H."/>
            <person name="Tonouchi N."/>
        </authorList>
    </citation>
    <scope>NUCLEOTIDE SEQUENCE</scope>
    <source>
        <strain evidence="2">NBRC 109709</strain>
    </source>
</reference>
<dbReference type="AlphaFoldDB" id="A0A9W7D818"/>
<sequence length="165" mass="16846">MVLTTPPTRVQDPAVQAGGGGADAVGTGAVAGGESAQDIRLPQSPHELGAQAQAAAGPRGLQGPDLLPGRDVFNHCGSNMDAIRQPHNDALEQVAAKIRGALDSAKLTVEYTGAALQPDIVLRNVATKKMVIADLAVTSEEHTAGARHSAAQPRSQDTQVSTDCG</sequence>
<proteinExistence type="predicted"/>